<dbReference type="EMBL" id="CATOUU010000264">
    <property type="protein sequence ID" value="CAI9922909.1"/>
    <property type="molecule type" value="Genomic_DNA"/>
</dbReference>
<reference evidence="3 5" key="2">
    <citation type="submission" date="2024-07" db="EMBL/GenBank/DDBJ databases">
        <authorList>
            <person name="Akdeniz Z."/>
        </authorList>
    </citation>
    <scope>NUCLEOTIDE SEQUENCE [LARGE SCALE GENOMIC DNA]</scope>
</reference>
<evidence type="ECO:0000313" key="2">
    <source>
        <dbReference type="EMBL" id="CAI9922909.1"/>
    </source>
</evidence>
<evidence type="ECO:0000313" key="4">
    <source>
        <dbReference type="EMBL" id="CAL6066494.1"/>
    </source>
</evidence>
<protein>
    <submittedName>
        <fullName evidence="3">Hypothetical_protein</fullName>
    </submittedName>
</protein>
<dbReference type="AlphaFoldDB" id="A0AA86NNP2"/>
<proteinExistence type="predicted"/>
<accession>A0AA86NNP2</accession>
<dbReference type="EMBL" id="CAXDID020000261">
    <property type="protein sequence ID" value="CAL6066491.1"/>
    <property type="molecule type" value="Genomic_DNA"/>
</dbReference>
<name>A0AA86NNP2_9EUKA</name>
<evidence type="ECO:0000313" key="5">
    <source>
        <dbReference type="Proteomes" id="UP001642409"/>
    </source>
</evidence>
<reference evidence="2" key="1">
    <citation type="submission" date="2023-06" db="EMBL/GenBank/DDBJ databases">
        <authorList>
            <person name="Kurt Z."/>
        </authorList>
    </citation>
    <scope>NUCLEOTIDE SEQUENCE</scope>
</reference>
<dbReference type="Proteomes" id="UP001642409">
    <property type="component" value="Unassembled WGS sequence"/>
</dbReference>
<sequence>MNYGKQTVRSLFLDSELAEQFRHRVVLSHVVLQALYVEPGLDLDIRNGQQIKKLSFFTLKICEQLQQKAFMIKEKHGKTDLQNICIAKKRNPIKIAPEVLQSDTKYNFVIISIYSYFLVYLNSAPKIYREMKLQQTTEYPHIMKHNNKGK</sequence>
<comment type="caution">
    <text evidence="2">The sequence shown here is derived from an EMBL/GenBank/DDBJ whole genome shotgun (WGS) entry which is preliminary data.</text>
</comment>
<dbReference type="EMBL" id="CAXDID020000261">
    <property type="protein sequence ID" value="CAL6066494.1"/>
    <property type="molecule type" value="Genomic_DNA"/>
</dbReference>
<evidence type="ECO:0000313" key="3">
    <source>
        <dbReference type="EMBL" id="CAL6066491.1"/>
    </source>
</evidence>
<dbReference type="EMBL" id="CATOUU010000264">
    <property type="protein sequence ID" value="CAI9922906.1"/>
    <property type="molecule type" value="Genomic_DNA"/>
</dbReference>
<evidence type="ECO:0000313" key="1">
    <source>
        <dbReference type="EMBL" id="CAI9922906.1"/>
    </source>
</evidence>
<gene>
    <name evidence="1" type="ORF">HINF_LOCUS10551</name>
    <name evidence="2" type="ORF">HINF_LOCUS10554</name>
    <name evidence="3" type="ORF">HINF_LOCUS52402</name>
    <name evidence="4" type="ORF">HINF_LOCUS52405</name>
</gene>
<keyword evidence="5" id="KW-1185">Reference proteome</keyword>
<organism evidence="2">
    <name type="scientific">Hexamita inflata</name>
    <dbReference type="NCBI Taxonomy" id="28002"/>
    <lineage>
        <taxon>Eukaryota</taxon>
        <taxon>Metamonada</taxon>
        <taxon>Diplomonadida</taxon>
        <taxon>Hexamitidae</taxon>
        <taxon>Hexamitinae</taxon>
        <taxon>Hexamita</taxon>
    </lineage>
</organism>